<dbReference type="Pfam" id="PF00528">
    <property type="entry name" value="BPD_transp_1"/>
    <property type="match status" value="1"/>
</dbReference>
<comment type="subcellular location">
    <subcellularLocation>
        <location evidence="1 7">Cell membrane</location>
        <topology evidence="1 7">Multi-pass membrane protein</topology>
    </subcellularLocation>
</comment>
<gene>
    <name evidence="9" type="ORF">NE686_12410</name>
</gene>
<dbReference type="InterPro" id="IPR035906">
    <property type="entry name" value="MetI-like_sf"/>
</dbReference>
<reference evidence="9 10" key="1">
    <citation type="submission" date="2022-06" db="EMBL/GenBank/DDBJ databases">
        <title>Isolation of gut microbiota from human fecal samples.</title>
        <authorList>
            <person name="Pamer E.G."/>
            <person name="Barat B."/>
            <person name="Waligurski E."/>
            <person name="Medina S."/>
            <person name="Paddock L."/>
            <person name="Mostad J."/>
        </authorList>
    </citation>
    <scope>NUCLEOTIDE SEQUENCE [LARGE SCALE GENOMIC DNA]</scope>
    <source>
        <strain evidence="9 10">DFI.7.95</strain>
    </source>
</reference>
<evidence type="ECO:0000313" key="10">
    <source>
        <dbReference type="Proteomes" id="UP001524478"/>
    </source>
</evidence>
<sequence length="224" mass="24406">MLNGEFWTLWMKYFKKIIGPSIFATLRMVIATVTIGFALGFGLAILLTIYGPDGLNPKKKIYKILDFLVNTIRSFPILILIVAISPLTRMIVGTTVGEKAAILPLSIAATAFIARMLENSFKEVDKQLIEAARSFGATDIQIIFKIIVKESVPSIISIATMSTITYIASTTIAGAVGGGGLGAVALNYGYQSFNNSILYTSVFILFVMVIITQAIGSWLYKKFL</sequence>
<evidence type="ECO:0000313" key="9">
    <source>
        <dbReference type="EMBL" id="MCQ4923895.1"/>
    </source>
</evidence>
<keyword evidence="6 7" id="KW-0472">Membrane</keyword>
<evidence type="ECO:0000256" key="6">
    <source>
        <dbReference type="ARBA" id="ARBA00023136"/>
    </source>
</evidence>
<name>A0ABT1SC47_9FIRM</name>
<evidence type="ECO:0000256" key="1">
    <source>
        <dbReference type="ARBA" id="ARBA00004651"/>
    </source>
</evidence>
<feature type="transmembrane region" description="Helical" evidence="7">
    <location>
        <begin position="67"/>
        <end position="88"/>
    </location>
</feature>
<evidence type="ECO:0000256" key="3">
    <source>
        <dbReference type="ARBA" id="ARBA00022475"/>
    </source>
</evidence>
<keyword evidence="4 7" id="KW-0812">Transmembrane</keyword>
<feature type="transmembrane region" description="Helical" evidence="7">
    <location>
        <begin position="100"/>
        <end position="117"/>
    </location>
</feature>
<feature type="domain" description="ABC transmembrane type-1" evidence="8">
    <location>
        <begin position="22"/>
        <end position="216"/>
    </location>
</feature>
<dbReference type="InterPro" id="IPR051322">
    <property type="entry name" value="AA_ABC_Transporter_Permease"/>
</dbReference>
<keyword evidence="2 7" id="KW-0813">Transport</keyword>
<proteinExistence type="inferred from homology"/>
<dbReference type="PANTHER" id="PTHR30450">
    <property type="entry name" value="ABC TRANSPORTER PERMEASE"/>
    <property type="match status" value="1"/>
</dbReference>
<accession>A0ABT1SC47</accession>
<dbReference type="InterPro" id="IPR000515">
    <property type="entry name" value="MetI-like"/>
</dbReference>
<comment type="similarity">
    <text evidence="7">Belongs to the binding-protein-dependent transport system permease family.</text>
</comment>
<keyword evidence="10" id="KW-1185">Reference proteome</keyword>
<dbReference type="Proteomes" id="UP001524478">
    <property type="component" value="Unassembled WGS sequence"/>
</dbReference>
<feature type="transmembrane region" description="Helical" evidence="7">
    <location>
        <begin position="196"/>
        <end position="220"/>
    </location>
</feature>
<dbReference type="RefSeq" id="WP_256311751.1">
    <property type="nucleotide sequence ID" value="NZ_JANGAC010000009.1"/>
</dbReference>
<dbReference type="PANTHER" id="PTHR30450:SF1">
    <property type="entry name" value="D-METHIONINE TRANSPORT SYSTEM PERMEASE PROTEIN METI-RELATED"/>
    <property type="match status" value="1"/>
</dbReference>
<dbReference type="CDD" id="cd06261">
    <property type="entry name" value="TM_PBP2"/>
    <property type="match status" value="1"/>
</dbReference>
<evidence type="ECO:0000256" key="5">
    <source>
        <dbReference type="ARBA" id="ARBA00022989"/>
    </source>
</evidence>
<feature type="transmembrane region" description="Helical" evidence="7">
    <location>
        <begin position="20"/>
        <end position="47"/>
    </location>
</feature>
<dbReference type="PROSITE" id="PS50928">
    <property type="entry name" value="ABC_TM1"/>
    <property type="match status" value="1"/>
</dbReference>
<keyword evidence="5 7" id="KW-1133">Transmembrane helix</keyword>
<evidence type="ECO:0000256" key="7">
    <source>
        <dbReference type="RuleBase" id="RU363032"/>
    </source>
</evidence>
<dbReference type="Gene3D" id="1.10.3720.10">
    <property type="entry name" value="MetI-like"/>
    <property type="match status" value="1"/>
</dbReference>
<protein>
    <submittedName>
        <fullName evidence="9">ABC transporter permease</fullName>
    </submittedName>
</protein>
<comment type="caution">
    <text evidence="9">The sequence shown here is derived from an EMBL/GenBank/DDBJ whole genome shotgun (WGS) entry which is preliminary data.</text>
</comment>
<evidence type="ECO:0000256" key="2">
    <source>
        <dbReference type="ARBA" id="ARBA00022448"/>
    </source>
</evidence>
<dbReference type="EMBL" id="JANGAC010000009">
    <property type="protein sequence ID" value="MCQ4923895.1"/>
    <property type="molecule type" value="Genomic_DNA"/>
</dbReference>
<evidence type="ECO:0000259" key="8">
    <source>
        <dbReference type="PROSITE" id="PS50928"/>
    </source>
</evidence>
<organism evidence="9 10">
    <name type="scientific">Tissierella carlieri</name>
    <dbReference type="NCBI Taxonomy" id="689904"/>
    <lineage>
        <taxon>Bacteria</taxon>
        <taxon>Bacillati</taxon>
        <taxon>Bacillota</taxon>
        <taxon>Tissierellia</taxon>
        <taxon>Tissierellales</taxon>
        <taxon>Tissierellaceae</taxon>
        <taxon>Tissierella</taxon>
    </lineage>
</organism>
<keyword evidence="3" id="KW-1003">Cell membrane</keyword>
<evidence type="ECO:0000256" key="4">
    <source>
        <dbReference type="ARBA" id="ARBA00022692"/>
    </source>
</evidence>
<dbReference type="SUPFAM" id="SSF161098">
    <property type="entry name" value="MetI-like"/>
    <property type="match status" value="1"/>
</dbReference>
<feature type="transmembrane region" description="Helical" evidence="7">
    <location>
        <begin position="164"/>
        <end position="190"/>
    </location>
</feature>